<sequence>MAPARPLASSPWTVVLQGSDHLSYEEATQLDKLEYALGVGTSSVDKFLGQDGVIGALSSALAKATTPDLNADAYTRAGKLLTAIVDYVTPKSRSAAFNQFLSGLGPTYLQNFINLLEKDKEVASWYLGALGPILGSRALTNAAEQNGDEKAIEEQKRAYSSAAADVLATITAQSLLANEEEEEEQAEEQSTSAALPAVSFSSLRSSGPHSAASSIGYIPTVADIGAPLPQPFSSAGDEQLGRILSGIAQFLSTDENRLIFCTVKPDCGRGPALLASLLDKEVGMPVQVHYQAVFCLWLLSFVSQKDSSCAAVEVVSDALEEAAVPRRLTLLLREVWAEKVVRVSLATLRNLLGMSTTLRKEMVGAGLVSALQSLCFRRWNDEDIRDDLGVLAEALESELASMSNFDVYRAEVLSGGLEWTPAHRDDTFWEENAEKLERNNQEVLRCLVRLLHQSTDETVLAVACNDLAQFMKHNQRGRIIMQSLGVKGRLMELMVTGEGEARRYALNCVQVLMIRWNRQES</sequence>
<dbReference type="EMBL" id="NBIV01000227">
    <property type="protein sequence ID" value="PXF41219.1"/>
    <property type="molecule type" value="Genomic_DNA"/>
</dbReference>
<dbReference type="Gene3D" id="1.25.40.150">
    <property type="entry name" value="V-type ATPase, subunit H, C-terminal domain"/>
    <property type="match status" value="1"/>
</dbReference>
<comment type="similarity">
    <text evidence="1">Belongs to the V-ATPase H subunit family.</text>
</comment>
<dbReference type="Gene3D" id="1.25.10.10">
    <property type="entry name" value="Leucine-rich Repeat Variant"/>
    <property type="match status" value="1"/>
</dbReference>
<keyword evidence="2" id="KW-0813">Transport</keyword>
<dbReference type="InterPro" id="IPR016024">
    <property type="entry name" value="ARM-type_fold"/>
</dbReference>
<dbReference type="InterPro" id="IPR038497">
    <property type="entry name" value="ATPase_V1-cplx_hsu_C_sf"/>
</dbReference>
<name>A0A2V3IGL9_9FLOR</name>
<protein>
    <submittedName>
        <fullName evidence="6">Putative V-type proton ATPase subunit H</fullName>
    </submittedName>
</protein>
<feature type="domain" description="ATPase V1 complex subunit H C-terminal" evidence="5">
    <location>
        <begin position="402"/>
        <end position="515"/>
    </location>
</feature>
<dbReference type="PANTHER" id="PTHR10698:SF0">
    <property type="entry name" value="V-TYPE PROTON ATPASE SUBUNIT H"/>
    <property type="match status" value="1"/>
</dbReference>
<evidence type="ECO:0000256" key="4">
    <source>
        <dbReference type="ARBA" id="ARBA00023065"/>
    </source>
</evidence>
<dbReference type="InterPro" id="IPR011989">
    <property type="entry name" value="ARM-like"/>
</dbReference>
<evidence type="ECO:0000313" key="7">
    <source>
        <dbReference type="Proteomes" id="UP000247409"/>
    </source>
</evidence>
<organism evidence="6 7">
    <name type="scientific">Gracilariopsis chorda</name>
    <dbReference type="NCBI Taxonomy" id="448386"/>
    <lineage>
        <taxon>Eukaryota</taxon>
        <taxon>Rhodophyta</taxon>
        <taxon>Florideophyceae</taxon>
        <taxon>Rhodymeniophycidae</taxon>
        <taxon>Gracilariales</taxon>
        <taxon>Gracilariaceae</taxon>
        <taxon>Gracilariopsis</taxon>
    </lineage>
</organism>
<evidence type="ECO:0000256" key="3">
    <source>
        <dbReference type="ARBA" id="ARBA00022781"/>
    </source>
</evidence>
<evidence type="ECO:0000256" key="2">
    <source>
        <dbReference type="ARBA" id="ARBA00022448"/>
    </source>
</evidence>
<dbReference type="GO" id="GO:0046961">
    <property type="term" value="F:proton-transporting ATPase activity, rotational mechanism"/>
    <property type="evidence" value="ECO:0007669"/>
    <property type="project" value="InterPro"/>
</dbReference>
<evidence type="ECO:0000256" key="1">
    <source>
        <dbReference type="ARBA" id="ARBA00008613"/>
    </source>
</evidence>
<reference evidence="6 7" key="1">
    <citation type="journal article" date="2018" name="Mol. Biol. Evol.">
        <title>Analysis of the draft genome of the red seaweed Gracilariopsis chorda provides insights into genome size evolution in Rhodophyta.</title>
        <authorList>
            <person name="Lee J."/>
            <person name="Yang E.C."/>
            <person name="Graf L."/>
            <person name="Yang J.H."/>
            <person name="Qiu H."/>
            <person name="Zel Zion U."/>
            <person name="Chan C.X."/>
            <person name="Stephens T.G."/>
            <person name="Weber A.P.M."/>
            <person name="Boo G.H."/>
            <person name="Boo S.M."/>
            <person name="Kim K.M."/>
            <person name="Shin Y."/>
            <person name="Jung M."/>
            <person name="Lee S.J."/>
            <person name="Yim H.S."/>
            <person name="Lee J.H."/>
            <person name="Bhattacharya D."/>
            <person name="Yoon H.S."/>
        </authorList>
    </citation>
    <scope>NUCLEOTIDE SEQUENCE [LARGE SCALE GENOMIC DNA]</scope>
    <source>
        <strain evidence="6 7">SKKU-2015</strain>
        <tissue evidence="6">Whole body</tissue>
    </source>
</reference>
<dbReference type="AlphaFoldDB" id="A0A2V3IGL9"/>
<proteinExistence type="inferred from homology"/>
<dbReference type="GO" id="GO:0000221">
    <property type="term" value="C:vacuolar proton-transporting V-type ATPase, V1 domain"/>
    <property type="evidence" value="ECO:0007669"/>
    <property type="project" value="InterPro"/>
</dbReference>
<keyword evidence="3" id="KW-0375">Hydrogen ion transport</keyword>
<dbReference type="Pfam" id="PF11698">
    <property type="entry name" value="V-ATPase_H_C"/>
    <property type="match status" value="1"/>
</dbReference>
<dbReference type="PANTHER" id="PTHR10698">
    <property type="entry name" value="V-TYPE PROTON ATPASE SUBUNIT H"/>
    <property type="match status" value="1"/>
</dbReference>
<evidence type="ECO:0000313" key="6">
    <source>
        <dbReference type="EMBL" id="PXF41219.1"/>
    </source>
</evidence>
<accession>A0A2V3IGL9</accession>
<keyword evidence="7" id="KW-1185">Reference proteome</keyword>
<dbReference type="InterPro" id="IPR011987">
    <property type="entry name" value="ATPase_V1-cplx_hsu_C"/>
</dbReference>
<dbReference type="OrthoDB" id="10263554at2759"/>
<gene>
    <name evidence="6" type="ORF">BWQ96_09074</name>
</gene>
<evidence type="ECO:0000259" key="5">
    <source>
        <dbReference type="Pfam" id="PF11698"/>
    </source>
</evidence>
<dbReference type="STRING" id="448386.A0A2V3IGL9"/>
<dbReference type="InterPro" id="IPR004908">
    <property type="entry name" value="ATPase_V1-cplx_hsu"/>
</dbReference>
<comment type="caution">
    <text evidence="6">The sequence shown here is derived from an EMBL/GenBank/DDBJ whole genome shotgun (WGS) entry which is preliminary data.</text>
</comment>
<dbReference type="SUPFAM" id="SSF48371">
    <property type="entry name" value="ARM repeat"/>
    <property type="match status" value="1"/>
</dbReference>
<dbReference type="Pfam" id="PF03224">
    <property type="entry name" value="V-ATPase_H_N"/>
    <property type="match status" value="1"/>
</dbReference>
<dbReference type="Proteomes" id="UP000247409">
    <property type="component" value="Unassembled WGS sequence"/>
</dbReference>
<keyword evidence="4" id="KW-0406">Ion transport</keyword>